<dbReference type="EMBL" id="KZ772683">
    <property type="protein sequence ID" value="PTQ46407.1"/>
    <property type="molecule type" value="Genomic_DNA"/>
</dbReference>
<dbReference type="OrthoDB" id="10317037at2759"/>
<dbReference type="AlphaFoldDB" id="A0A2R6XJU3"/>
<proteinExistence type="predicted"/>
<feature type="compositionally biased region" description="Low complexity" evidence="1">
    <location>
        <begin position="11"/>
        <end position="28"/>
    </location>
</feature>
<keyword evidence="3" id="KW-1185">Reference proteome</keyword>
<dbReference type="Proteomes" id="UP000244005">
    <property type="component" value="Unassembled WGS sequence"/>
</dbReference>
<organism evidence="2 3">
    <name type="scientific">Marchantia polymorpha</name>
    <name type="common">Common liverwort</name>
    <name type="synonym">Marchantia aquatica</name>
    <dbReference type="NCBI Taxonomy" id="3197"/>
    <lineage>
        <taxon>Eukaryota</taxon>
        <taxon>Viridiplantae</taxon>
        <taxon>Streptophyta</taxon>
        <taxon>Embryophyta</taxon>
        <taxon>Marchantiophyta</taxon>
        <taxon>Marchantiopsida</taxon>
        <taxon>Marchantiidae</taxon>
        <taxon>Marchantiales</taxon>
        <taxon>Marchantiaceae</taxon>
        <taxon>Marchantia</taxon>
    </lineage>
</organism>
<feature type="region of interest" description="Disordered" evidence="1">
    <location>
        <begin position="83"/>
        <end position="102"/>
    </location>
</feature>
<feature type="region of interest" description="Disordered" evidence="1">
    <location>
        <begin position="1"/>
        <end position="31"/>
    </location>
</feature>
<feature type="compositionally biased region" description="Low complexity" evidence="1">
    <location>
        <begin position="83"/>
        <end position="96"/>
    </location>
</feature>
<name>A0A2R6XJU3_MARPO</name>
<evidence type="ECO:0000313" key="2">
    <source>
        <dbReference type="EMBL" id="PTQ46407.1"/>
    </source>
</evidence>
<evidence type="ECO:0000256" key="1">
    <source>
        <dbReference type="SAM" id="MobiDB-lite"/>
    </source>
</evidence>
<evidence type="ECO:0000313" key="3">
    <source>
        <dbReference type="Proteomes" id="UP000244005"/>
    </source>
</evidence>
<dbReference type="Gramene" id="Mp4g11030.1">
    <property type="protein sequence ID" value="Mp4g11030.1.cds"/>
    <property type="gene ID" value="Mp4g11030"/>
</dbReference>
<reference evidence="3" key="1">
    <citation type="journal article" date="2017" name="Cell">
        <title>Insights into land plant evolution garnered from the Marchantia polymorpha genome.</title>
        <authorList>
            <person name="Bowman J.L."/>
            <person name="Kohchi T."/>
            <person name="Yamato K.T."/>
            <person name="Jenkins J."/>
            <person name="Shu S."/>
            <person name="Ishizaki K."/>
            <person name="Yamaoka S."/>
            <person name="Nishihama R."/>
            <person name="Nakamura Y."/>
            <person name="Berger F."/>
            <person name="Adam C."/>
            <person name="Aki S.S."/>
            <person name="Althoff F."/>
            <person name="Araki T."/>
            <person name="Arteaga-Vazquez M.A."/>
            <person name="Balasubrmanian S."/>
            <person name="Barry K."/>
            <person name="Bauer D."/>
            <person name="Boehm C.R."/>
            <person name="Briginshaw L."/>
            <person name="Caballero-Perez J."/>
            <person name="Catarino B."/>
            <person name="Chen F."/>
            <person name="Chiyoda S."/>
            <person name="Chovatia M."/>
            <person name="Davies K.M."/>
            <person name="Delmans M."/>
            <person name="Demura T."/>
            <person name="Dierschke T."/>
            <person name="Dolan L."/>
            <person name="Dorantes-Acosta A.E."/>
            <person name="Eklund D.M."/>
            <person name="Florent S.N."/>
            <person name="Flores-Sandoval E."/>
            <person name="Fujiyama A."/>
            <person name="Fukuzawa H."/>
            <person name="Galik B."/>
            <person name="Grimanelli D."/>
            <person name="Grimwood J."/>
            <person name="Grossniklaus U."/>
            <person name="Hamada T."/>
            <person name="Haseloff J."/>
            <person name="Hetherington A.J."/>
            <person name="Higo A."/>
            <person name="Hirakawa Y."/>
            <person name="Hundley H.N."/>
            <person name="Ikeda Y."/>
            <person name="Inoue K."/>
            <person name="Inoue S.I."/>
            <person name="Ishida S."/>
            <person name="Jia Q."/>
            <person name="Kakita M."/>
            <person name="Kanazawa T."/>
            <person name="Kawai Y."/>
            <person name="Kawashima T."/>
            <person name="Kennedy M."/>
            <person name="Kinose K."/>
            <person name="Kinoshita T."/>
            <person name="Kohara Y."/>
            <person name="Koide E."/>
            <person name="Komatsu K."/>
            <person name="Kopischke S."/>
            <person name="Kubo M."/>
            <person name="Kyozuka J."/>
            <person name="Lagercrantz U."/>
            <person name="Lin S.S."/>
            <person name="Lindquist E."/>
            <person name="Lipzen A.M."/>
            <person name="Lu C.W."/>
            <person name="De Luna E."/>
            <person name="Martienssen R.A."/>
            <person name="Minamino N."/>
            <person name="Mizutani M."/>
            <person name="Mizutani M."/>
            <person name="Mochizuki N."/>
            <person name="Monte I."/>
            <person name="Mosher R."/>
            <person name="Nagasaki H."/>
            <person name="Nakagami H."/>
            <person name="Naramoto S."/>
            <person name="Nishitani K."/>
            <person name="Ohtani M."/>
            <person name="Okamoto T."/>
            <person name="Okumura M."/>
            <person name="Phillips J."/>
            <person name="Pollak B."/>
            <person name="Reinders A."/>
            <person name="Rovekamp M."/>
            <person name="Sano R."/>
            <person name="Sawa S."/>
            <person name="Schmid M.W."/>
            <person name="Shirakawa M."/>
            <person name="Solano R."/>
            <person name="Spunde A."/>
            <person name="Suetsugu N."/>
            <person name="Sugano S."/>
            <person name="Sugiyama A."/>
            <person name="Sun R."/>
            <person name="Suzuki Y."/>
            <person name="Takenaka M."/>
            <person name="Takezawa D."/>
            <person name="Tomogane H."/>
            <person name="Tsuzuki M."/>
            <person name="Ueda T."/>
            <person name="Umeda M."/>
            <person name="Ward J.M."/>
            <person name="Watanabe Y."/>
            <person name="Yazaki K."/>
            <person name="Yokoyama R."/>
            <person name="Yoshitake Y."/>
            <person name="Yotsui I."/>
            <person name="Zachgo S."/>
            <person name="Schmutz J."/>
        </authorList>
    </citation>
    <scope>NUCLEOTIDE SEQUENCE [LARGE SCALE GENOMIC DNA]</scope>
    <source>
        <strain evidence="3">Tak-1</strain>
    </source>
</reference>
<protein>
    <submittedName>
        <fullName evidence="2">Uncharacterized protein</fullName>
    </submittedName>
</protein>
<gene>
    <name evidence="2" type="ORF">MARPO_0011s0088</name>
</gene>
<sequence length="252" mass="29370">MNYYGNSGYSHQQQQQQHNQQQHNQQQQRNDYYSATPSYAASISDQSAQHPSHVKLQQTQTVFHCRVRDMYFSSWQGQQNQQQNQQLQLQQQHSQQPESVWQGHKNPRVYLGEEVHCFNTYCQTTFRNSQMLVAHILRGECGEITMDEVSCLVRDWKALQIELGRLGKLTVDEISCLERAWELLQTEQAKSGKITRELIGFLVLAWEILSGNRSRYTLTPPTATSLIQETSIGEVDQTWRARFRYSTGNLKR</sequence>
<feature type="compositionally biased region" description="Polar residues" evidence="1">
    <location>
        <begin position="1"/>
        <end position="10"/>
    </location>
</feature>
<accession>A0A2R6XJU3</accession>